<dbReference type="EMBL" id="BARS01000374">
    <property type="protein sequence ID" value="GAF76360.1"/>
    <property type="molecule type" value="Genomic_DNA"/>
</dbReference>
<proteinExistence type="predicted"/>
<reference evidence="2" key="1">
    <citation type="journal article" date="2014" name="Front. Microbiol.">
        <title>High frequency of phylogenetically diverse reductive dehalogenase-homologous genes in deep subseafloor sedimentary metagenomes.</title>
        <authorList>
            <person name="Kawai M."/>
            <person name="Futagami T."/>
            <person name="Toyoda A."/>
            <person name="Takaki Y."/>
            <person name="Nishi S."/>
            <person name="Hori S."/>
            <person name="Arai W."/>
            <person name="Tsubouchi T."/>
            <person name="Morono Y."/>
            <person name="Uchiyama I."/>
            <person name="Ito T."/>
            <person name="Fujiyama A."/>
            <person name="Inagaki F."/>
            <person name="Takami H."/>
        </authorList>
    </citation>
    <scope>NUCLEOTIDE SEQUENCE</scope>
    <source>
        <strain evidence="2">Expedition CK06-06</strain>
    </source>
</reference>
<sequence>MKTILIPYGKEKIPISLPQKNLLKICLLKEKPGVEDNAKAIKDAIKNPIGSPTIPKIAQGKRTAVVICTDTTRPTPDKLLIPPILDELNEGEISDKNIKVIIARGQHRKMTEEEVKEKVGE</sequence>
<comment type="caution">
    <text evidence="2">The sequence shown here is derived from an EMBL/GenBank/DDBJ whole genome shotgun (WGS) entry which is preliminary data.</text>
</comment>
<feature type="domain" description="LarA-like N-terminal" evidence="1">
    <location>
        <begin position="8"/>
        <end position="121"/>
    </location>
</feature>
<feature type="non-terminal residue" evidence="2">
    <location>
        <position position="121"/>
    </location>
</feature>
<gene>
    <name evidence="2" type="ORF">S01H1_00949</name>
</gene>
<dbReference type="AlphaFoldDB" id="X0TJS9"/>
<dbReference type="InterPro" id="IPR018657">
    <property type="entry name" value="LarA-like_N"/>
</dbReference>
<protein>
    <recommendedName>
        <fullName evidence="1">LarA-like N-terminal domain-containing protein</fullName>
    </recommendedName>
</protein>
<organism evidence="2">
    <name type="scientific">marine sediment metagenome</name>
    <dbReference type="NCBI Taxonomy" id="412755"/>
    <lineage>
        <taxon>unclassified sequences</taxon>
        <taxon>metagenomes</taxon>
        <taxon>ecological metagenomes</taxon>
    </lineage>
</organism>
<dbReference type="Pfam" id="PF09861">
    <property type="entry name" value="Lar_N"/>
    <property type="match status" value="1"/>
</dbReference>
<evidence type="ECO:0000313" key="2">
    <source>
        <dbReference type="EMBL" id="GAF76360.1"/>
    </source>
</evidence>
<dbReference type="PANTHER" id="PTHR33171">
    <property type="entry name" value="LAR_N DOMAIN-CONTAINING PROTEIN"/>
    <property type="match status" value="1"/>
</dbReference>
<dbReference type="Gene3D" id="3.40.50.11440">
    <property type="match status" value="1"/>
</dbReference>
<accession>X0TJS9</accession>
<name>X0TJS9_9ZZZZ</name>
<evidence type="ECO:0000259" key="1">
    <source>
        <dbReference type="Pfam" id="PF09861"/>
    </source>
</evidence>
<dbReference type="GO" id="GO:0050043">
    <property type="term" value="F:lactate racemase activity"/>
    <property type="evidence" value="ECO:0007669"/>
    <property type="project" value="InterPro"/>
</dbReference>
<dbReference type="InterPro" id="IPR048068">
    <property type="entry name" value="LarA-like"/>
</dbReference>
<dbReference type="PANTHER" id="PTHR33171:SF17">
    <property type="entry name" value="LARA-LIKE N-TERMINAL DOMAIN-CONTAINING PROTEIN"/>
    <property type="match status" value="1"/>
</dbReference>